<sequence length="147" mass="16414">MSEIHVRQLSDAEQQRILNAGELAERQNLLDSVDSIDVRATELRAIQIADTEKSGQDLSESLDVLAVALGFHIQQATGMQWASVTDGHQSTLVLIGVHGENTVVVYPFDVVERRWHNTDPDLFRSYVDEVLRSITESRTVVESPESD</sequence>
<evidence type="ECO:0000259" key="1">
    <source>
        <dbReference type="Pfam" id="PF12713"/>
    </source>
</evidence>
<evidence type="ECO:0000313" key="3">
    <source>
        <dbReference type="Proteomes" id="UP000502298"/>
    </source>
</evidence>
<dbReference type="RefSeq" id="WP_168917147.1">
    <property type="nucleotide sequence ID" value="NZ_CP050804.1"/>
</dbReference>
<organism evidence="2 3">
    <name type="scientific">Arcanobacterium buesumense</name>
    <dbReference type="NCBI Taxonomy" id="2722751"/>
    <lineage>
        <taxon>Bacteria</taxon>
        <taxon>Bacillati</taxon>
        <taxon>Actinomycetota</taxon>
        <taxon>Actinomycetes</taxon>
        <taxon>Actinomycetales</taxon>
        <taxon>Actinomycetaceae</taxon>
        <taxon>Arcanobacterium</taxon>
    </lineage>
</organism>
<dbReference type="AlphaFoldDB" id="A0A6H2EI13"/>
<name>A0A6H2EI13_9ACTO</name>
<dbReference type="Proteomes" id="UP000502298">
    <property type="component" value="Chromosome"/>
</dbReference>
<gene>
    <name evidence="2" type="ORF">HC352_00830</name>
</gene>
<dbReference type="KEGG" id="arca:HC352_00830"/>
<reference evidence="2 3" key="1">
    <citation type="submission" date="2020-03" db="EMBL/GenBank/DDBJ databases">
        <title>Complete genome of Arcanobacterium buesumensis sp. nov. strain 2701.</title>
        <authorList>
            <person name="Borowiak M."/>
            <person name="Alssahen M."/>
            <person name="Laemmler C."/>
            <person name="Malorny B."/>
            <person name="Hassan A."/>
            <person name="Prenger-Berninghoff E."/>
            <person name="Ploetz M."/>
            <person name="Abdulmawjood A."/>
        </authorList>
    </citation>
    <scope>NUCLEOTIDE SEQUENCE [LARGE SCALE GENOMIC DNA]</scope>
    <source>
        <strain evidence="2 3">2701</strain>
    </source>
</reference>
<proteinExistence type="predicted"/>
<feature type="domain" description="DUF3806" evidence="1">
    <location>
        <begin position="53"/>
        <end position="126"/>
    </location>
</feature>
<dbReference type="EMBL" id="CP050804">
    <property type="protein sequence ID" value="QJC21205.1"/>
    <property type="molecule type" value="Genomic_DNA"/>
</dbReference>
<dbReference type="Pfam" id="PF12713">
    <property type="entry name" value="DUF3806"/>
    <property type="match status" value="1"/>
</dbReference>
<protein>
    <submittedName>
        <fullName evidence="2">DUF3806 domain-containing protein</fullName>
    </submittedName>
</protein>
<dbReference type="InterPro" id="IPR024266">
    <property type="entry name" value="DUF3806"/>
</dbReference>
<keyword evidence="3" id="KW-1185">Reference proteome</keyword>
<evidence type="ECO:0000313" key="2">
    <source>
        <dbReference type="EMBL" id="QJC21205.1"/>
    </source>
</evidence>
<accession>A0A6H2EI13</accession>